<sequence>MNLRNKVSFLLLSFVSVPLFAQTPQQELERLQQNYIQSFVSNDDRTVSLVELLSGIQPETEISDQVVVELHQRYPFNVEKITGYMETIREDGSWPDINYNDQKRSGWSVKEHADRVLELAKLYRAEEGDCHWGPKLESVIHLALGYWFREKPVCKNWWYNQIGVPKTLGPAFLLMKEQLNPEEKEAAVEVMENARFGMTGQNKVWLAGNVLMRGLLQDDFELVKAARDTIVSEITTGMQEGIKSDWSFHQHGPQQQFGNYGLAFLTEMSSYSGLFAGTVFALNKEQQGILNSFLLNGYRWIVWKGYMDVNALDRQLFHSGQIHKAFSLAFATNALMRGSSAEDIRQMNEFLKDNYAPKRKGSAFIGHKHFWDSDQTVHRSSTWMASVKMASDRVIGTELVNEDNLKGFYMGDGALYTYCRGDEYLNIFPFWDWRKIPGITAYESEAPVPAFFNYGAHVRNKAAFVGGVTDGETGMTAMVLDRDGLQAHKSWIFTRDYVLCLGAGIRSDSILAVTTSVDQRVKRGDLLRYADGNWLPVQGKYVSSPKEQRFFHDNTGYILLQPSACVAISEKRSGRWCDFMGSYAPKTVEGEIVGLYIDHGREDNADYQYLVLPASTAEKTAAFAVQDIRGIRNDTSIQAVAVGNCFYVTAYESQVVNLQKDLQVDLQTPGIYMFRLHNGNWLIEAADPTHKQHSLSLKMNRKDVKIVFPPCHEPGKSISAGSDFHILSSLGRLKLENFVPLS</sequence>
<evidence type="ECO:0008006" key="13">
    <source>
        <dbReference type="Google" id="ProtNLM"/>
    </source>
</evidence>
<dbReference type="Pfam" id="PF08124">
    <property type="entry name" value="Lyase_8_N"/>
    <property type="match status" value="1"/>
</dbReference>
<dbReference type="InterPro" id="IPR012970">
    <property type="entry name" value="Lyase_8_alpha_N"/>
</dbReference>
<evidence type="ECO:0000259" key="10">
    <source>
        <dbReference type="Pfam" id="PF08124"/>
    </source>
</evidence>
<evidence type="ECO:0000256" key="1">
    <source>
        <dbReference type="ARBA" id="ARBA00001913"/>
    </source>
</evidence>
<evidence type="ECO:0000256" key="3">
    <source>
        <dbReference type="ARBA" id="ARBA00011245"/>
    </source>
</evidence>
<dbReference type="AlphaFoldDB" id="K5ZSW9"/>
<dbReference type="InterPro" id="IPR011013">
    <property type="entry name" value="Gal_mutarotase_sf_dom"/>
</dbReference>
<keyword evidence="5" id="KW-0106">Calcium</keyword>
<comment type="similarity">
    <text evidence="2">Belongs to the polysaccharide lyase 8 family.</text>
</comment>
<feature type="active site" evidence="7">
    <location>
        <position position="251"/>
    </location>
</feature>
<dbReference type="Gene3D" id="1.50.10.100">
    <property type="entry name" value="Chondroitin AC/alginate lyase"/>
    <property type="match status" value="1"/>
</dbReference>
<dbReference type="InterPro" id="IPR003159">
    <property type="entry name" value="Lyase_8_central_dom"/>
</dbReference>
<dbReference type="GO" id="GO:0016837">
    <property type="term" value="F:carbon-oxygen lyase activity, acting on polysaccharides"/>
    <property type="evidence" value="ECO:0007669"/>
    <property type="project" value="UniProtKB-ARBA"/>
</dbReference>
<evidence type="ECO:0000256" key="4">
    <source>
        <dbReference type="ARBA" id="ARBA00022729"/>
    </source>
</evidence>
<feature type="active site" evidence="7">
    <location>
        <position position="260"/>
    </location>
</feature>
<dbReference type="PANTHER" id="PTHR38481:SF1">
    <property type="entry name" value="HYALURONATE LYASE"/>
    <property type="match status" value="1"/>
</dbReference>
<feature type="domain" description="Polysaccharide lyase 8 N-terminal alpha-helical" evidence="10">
    <location>
        <begin position="79"/>
        <end position="314"/>
    </location>
</feature>
<dbReference type="InterPro" id="IPR008929">
    <property type="entry name" value="Chondroitin_lyas"/>
</dbReference>
<evidence type="ECO:0000256" key="6">
    <source>
        <dbReference type="ARBA" id="ARBA00023239"/>
    </source>
</evidence>
<feature type="active site" evidence="7">
    <location>
        <position position="314"/>
    </location>
</feature>
<dbReference type="RefSeq" id="WP_005644143.1">
    <property type="nucleotide sequence ID" value="NZ_JH976452.1"/>
</dbReference>
<feature type="chain" id="PRO_5003888616" description="Polysaccharide lyase family 8 central domain-containing protein" evidence="8">
    <location>
        <begin position="22"/>
        <end position="742"/>
    </location>
</feature>
<dbReference type="Gene3D" id="2.60.220.10">
    <property type="entry name" value="Polysaccharide lyase family 8-like, C-terminal"/>
    <property type="match status" value="1"/>
</dbReference>
<dbReference type="SUPFAM" id="SSF74650">
    <property type="entry name" value="Galactose mutarotase-like"/>
    <property type="match status" value="1"/>
</dbReference>
<dbReference type="HOGENOM" id="CLU_004172_2_1_10"/>
<keyword evidence="6" id="KW-0456">Lyase</keyword>
<protein>
    <recommendedName>
        <fullName evidence="13">Polysaccharide lyase family 8 central domain-containing protein</fullName>
    </recommendedName>
</protein>
<dbReference type="SUPFAM" id="SSF49863">
    <property type="entry name" value="Hyaluronate lyase-like, C-terminal domain"/>
    <property type="match status" value="1"/>
</dbReference>
<dbReference type="InterPro" id="IPR011071">
    <property type="entry name" value="Lyase_8-like_C"/>
</dbReference>
<name>K5ZSW9_9BACT</name>
<reference evidence="11 12" key="1">
    <citation type="submission" date="2012-02" db="EMBL/GenBank/DDBJ databases">
        <title>The Genome Sequence of Parabacteroides merdae CL03T12C32.</title>
        <authorList>
            <consortium name="The Broad Institute Genome Sequencing Platform"/>
            <person name="Earl A."/>
            <person name="Ward D."/>
            <person name="Feldgarden M."/>
            <person name="Gevers D."/>
            <person name="Zitomersky N.L."/>
            <person name="Coyne M.J."/>
            <person name="Comstock L.E."/>
            <person name="Young S.K."/>
            <person name="Zeng Q."/>
            <person name="Gargeya S."/>
            <person name="Fitzgerald M."/>
            <person name="Haas B."/>
            <person name="Abouelleil A."/>
            <person name="Alvarado L."/>
            <person name="Arachchi H.M."/>
            <person name="Berlin A."/>
            <person name="Chapman S.B."/>
            <person name="Gearin G."/>
            <person name="Goldberg J."/>
            <person name="Griggs A."/>
            <person name="Gujja S."/>
            <person name="Hansen M."/>
            <person name="Heiman D."/>
            <person name="Howarth C."/>
            <person name="Larimer J."/>
            <person name="Lui A."/>
            <person name="MacDonald P.J.P."/>
            <person name="McCowen C."/>
            <person name="Montmayeur A."/>
            <person name="Murphy C."/>
            <person name="Neiman D."/>
            <person name="Pearson M."/>
            <person name="Priest M."/>
            <person name="Roberts A."/>
            <person name="Saif S."/>
            <person name="Shea T."/>
            <person name="Sisk P."/>
            <person name="Stolte C."/>
            <person name="Sykes S."/>
            <person name="Wortman J."/>
            <person name="Nusbaum C."/>
            <person name="Birren B."/>
        </authorList>
    </citation>
    <scope>NUCLEOTIDE SEQUENCE [LARGE SCALE GENOMIC DNA]</scope>
    <source>
        <strain evidence="11 12">CL03T12C32</strain>
    </source>
</reference>
<comment type="cofactor">
    <cofactor evidence="1">
        <name>Ca(2+)</name>
        <dbReference type="ChEBI" id="CHEBI:29108"/>
    </cofactor>
</comment>
<feature type="domain" description="Polysaccharide lyase family 8 central" evidence="9">
    <location>
        <begin position="367"/>
        <end position="614"/>
    </location>
</feature>
<dbReference type="SUPFAM" id="SSF48230">
    <property type="entry name" value="Chondroitin AC/alginate lyase"/>
    <property type="match status" value="1"/>
</dbReference>
<gene>
    <name evidence="11" type="ORF">HMPREF1060_01293</name>
</gene>
<dbReference type="PATRIC" id="fig|999420.3.peg.1330"/>
<dbReference type="Pfam" id="PF02278">
    <property type="entry name" value="Lyase_8"/>
    <property type="match status" value="1"/>
</dbReference>
<evidence type="ECO:0000256" key="8">
    <source>
        <dbReference type="SAM" id="SignalP"/>
    </source>
</evidence>
<dbReference type="GO" id="GO:0005576">
    <property type="term" value="C:extracellular region"/>
    <property type="evidence" value="ECO:0007669"/>
    <property type="project" value="InterPro"/>
</dbReference>
<evidence type="ECO:0000313" key="12">
    <source>
        <dbReference type="Proteomes" id="UP000006271"/>
    </source>
</evidence>
<dbReference type="EMBL" id="AGZQ01000006">
    <property type="protein sequence ID" value="EKN14616.1"/>
    <property type="molecule type" value="Genomic_DNA"/>
</dbReference>
<comment type="caution">
    <text evidence="11">The sequence shown here is derived from an EMBL/GenBank/DDBJ whole genome shotgun (WGS) entry which is preliminary data.</text>
</comment>
<organism evidence="11 12">
    <name type="scientific">Parabacteroides merdae CL03T12C32</name>
    <dbReference type="NCBI Taxonomy" id="999420"/>
    <lineage>
        <taxon>Bacteria</taxon>
        <taxon>Pseudomonadati</taxon>
        <taxon>Bacteroidota</taxon>
        <taxon>Bacteroidia</taxon>
        <taxon>Bacteroidales</taxon>
        <taxon>Tannerellaceae</taxon>
        <taxon>Parabacteroides</taxon>
    </lineage>
</organism>
<dbReference type="InterPro" id="IPR014718">
    <property type="entry name" value="GH-type_carb-bd"/>
</dbReference>
<evidence type="ECO:0000256" key="5">
    <source>
        <dbReference type="ARBA" id="ARBA00022837"/>
    </source>
</evidence>
<proteinExistence type="inferred from homology"/>
<dbReference type="GO" id="GO:0005975">
    <property type="term" value="P:carbohydrate metabolic process"/>
    <property type="evidence" value="ECO:0007669"/>
    <property type="project" value="InterPro"/>
</dbReference>
<evidence type="ECO:0000313" key="11">
    <source>
        <dbReference type="EMBL" id="EKN14616.1"/>
    </source>
</evidence>
<dbReference type="PANTHER" id="PTHR38481">
    <property type="entry name" value="HYALURONATE LYASE"/>
    <property type="match status" value="1"/>
</dbReference>
<accession>K5ZSW9</accession>
<evidence type="ECO:0000259" key="9">
    <source>
        <dbReference type="Pfam" id="PF02278"/>
    </source>
</evidence>
<dbReference type="GO" id="GO:0030246">
    <property type="term" value="F:carbohydrate binding"/>
    <property type="evidence" value="ECO:0007669"/>
    <property type="project" value="InterPro"/>
</dbReference>
<evidence type="ECO:0000256" key="7">
    <source>
        <dbReference type="PIRSR" id="PIRSR638970-1"/>
    </source>
</evidence>
<dbReference type="InterPro" id="IPR038970">
    <property type="entry name" value="Lyase_8"/>
</dbReference>
<feature type="signal peptide" evidence="8">
    <location>
        <begin position="1"/>
        <end position="21"/>
    </location>
</feature>
<comment type="subunit">
    <text evidence="3">Monomer.</text>
</comment>
<dbReference type="Proteomes" id="UP000006271">
    <property type="component" value="Unassembled WGS sequence"/>
</dbReference>
<evidence type="ECO:0000256" key="2">
    <source>
        <dbReference type="ARBA" id="ARBA00006699"/>
    </source>
</evidence>
<dbReference type="Gene3D" id="2.70.98.10">
    <property type="match status" value="1"/>
</dbReference>
<keyword evidence="4 8" id="KW-0732">Signal</keyword>